<name>A0A2N9AI28_METEX</name>
<dbReference type="EMBL" id="LT962688">
    <property type="protein sequence ID" value="SOR26842.1"/>
    <property type="molecule type" value="Genomic_DNA"/>
</dbReference>
<organism evidence="2 3">
    <name type="scientific">Methylorubrum extorquens</name>
    <name type="common">Methylobacterium dichloromethanicum</name>
    <name type="synonym">Methylobacterium extorquens</name>
    <dbReference type="NCBI Taxonomy" id="408"/>
    <lineage>
        <taxon>Bacteria</taxon>
        <taxon>Pseudomonadati</taxon>
        <taxon>Pseudomonadota</taxon>
        <taxon>Alphaproteobacteria</taxon>
        <taxon>Hyphomicrobiales</taxon>
        <taxon>Methylobacteriaceae</taxon>
        <taxon>Methylorubrum</taxon>
    </lineage>
</organism>
<dbReference type="Proteomes" id="UP000233769">
    <property type="component" value="Chromosome tk0001"/>
</dbReference>
<proteinExistence type="predicted"/>
<evidence type="ECO:0000313" key="3">
    <source>
        <dbReference type="Proteomes" id="UP000233769"/>
    </source>
</evidence>
<gene>
    <name evidence="2" type="ORF">TK0001_0240</name>
</gene>
<evidence type="ECO:0000313" key="2">
    <source>
        <dbReference type="EMBL" id="SOR26842.1"/>
    </source>
</evidence>
<feature type="region of interest" description="Disordered" evidence="1">
    <location>
        <begin position="1"/>
        <end position="31"/>
    </location>
</feature>
<evidence type="ECO:0000256" key="1">
    <source>
        <dbReference type="SAM" id="MobiDB-lite"/>
    </source>
</evidence>
<accession>A0A2N9AI28</accession>
<dbReference type="AlphaFoldDB" id="A0A2N9AI28"/>
<reference evidence="3" key="1">
    <citation type="submission" date="2017-10" db="EMBL/GenBank/DDBJ databases">
        <authorList>
            <person name="Regsiter A."/>
            <person name="William W."/>
        </authorList>
    </citation>
    <scope>NUCLEOTIDE SEQUENCE [LARGE SCALE GENOMIC DNA]</scope>
</reference>
<sequence length="86" mass="9567">MTGTTEPGRQPPACFPHSHPRTGHPLQLKQPSQGNAFRTFPRASMSCWAPRVTRPVKALFDPVRNPMHDGLAACRERFSEAAIFVL</sequence>
<protein>
    <submittedName>
        <fullName evidence="2">Uncharacterized protein</fullName>
    </submittedName>
</protein>